<reference evidence="1 2" key="1">
    <citation type="submission" date="2019-08" db="EMBL/GenBank/DDBJ databases">
        <title>Whole-genome Sequencing of e-waste polymer degrading bacterium Pseudomonas sp. strain PE08.</title>
        <authorList>
            <person name="Kirdat K."/>
            <person name="Debbarma P."/>
            <person name="Narawade N."/>
            <person name="Suyal D."/>
            <person name="Thorat V."/>
            <person name="Shouche Y."/>
            <person name="Goel R."/>
            <person name="Yadav A."/>
        </authorList>
    </citation>
    <scope>NUCLEOTIDE SEQUENCE [LARGE SCALE GENOMIC DNA]</scope>
    <source>
        <strain evidence="1 2">PE08</strain>
    </source>
</reference>
<dbReference type="KEGG" id="plal:FXN65_10580"/>
<proteinExistence type="predicted"/>
<dbReference type="RefSeq" id="WP_151133154.1">
    <property type="nucleotide sequence ID" value="NZ_CP043311.1"/>
</dbReference>
<dbReference type="EMBL" id="CP043311">
    <property type="protein sequence ID" value="QEY62499.1"/>
    <property type="molecule type" value="Genomic_DNA"/>
</dbReference>
<gene>
    <name evidence="1" type="ORF">FXN65_10580</name>
</gene>
<evidence type="ECO:0008006" key="3">
    <source>
        <dbReference type="Google" id="ProtNLM"/>
    </source>
</evidence>
<protein>
    <recommendedName>
        <fullName evidence="3">DUF2591 domain-containing protein</fullName>
    </recommendedName>
</protein>
<evidence type="ECO:0000313" key="1">
    <source>
        <dbReference type="EMBL" id="QEY62499.1"/>
    </source>
</evidence>
<organism evidence="1 2">
    <name type="scientific">Metapseudomonas lalkuanensis</name>
    <dbReference type="NCBI Taxonomy" id="2604832"/>
    <lineage>
        <taxon>Bacteria</taxon>
        <taxon>Pseudomonadati</taxon>
        <taxon>Pseudomonadota</taxon>
        <taxon>Gammaproteobacteria</taxon>
        <taxon>Pseudomonadales</taxon>
        <taxon>Pseudomonadaceae</taxon>
        <taxon>Metapseudomonas</taxon>
    </lineage>
</organism>
<name>A0A5J6QPH4_9GAMM</name>
<dbReference type="Proteomes" id="UP000327179">
    <property type="component" value="Chromosome"/>
</dbReference>
<sequence length="101" mass="10844">MSTDRELLELAAKAINGIYDSGTGCISLDGGIDYEQWEPLDDAGDAFRLAAALQFSVDFENGSVWGAGDLDMTRLGKVSVEQPCFRRAIVEAAAEIGRSMP</sequence>
<dbReference type="AlphaFoldDB" id="A0A5J6QPH4"/>
<accession>A0A5J6QPH4</accession>
<keyword evidence="2" id="KW-1185">Reference proteome</keyword>
<evidence type="ECO:0000313" key="2">
    <source>
        <dbReference type="Proteomes" id="UP000327179"/>
    </source>
</evidence>